<proteinExistence type="predicted"/>
<protein>
    <submittedName>
        <fullName evidence="1">Uncharacterized protein</fullName>
    </submittedName>
</protein>
<dbReference type="AlphaFoldDB" id="A0A4Y2P1H8"/>
<reference evidence="1 2" key="1">
    <citation type="journal article" date="2019" name="Sci. Rep.">
        <title>Orb-weaving spider Araneus ventricosus genome elucidates the spidroin gene catalogue.</title>
        <authorList>
            <person name="Kono N."/>
            <person name="Nakamura H."/>
            <person name="Ohtoshi R."/>
            <person name="Moran D.A.P."/>
            <person name="Shinohara A."/>
            <person name="Yoshida Y."/>
            <person name="Fujiwara M."/>
            <person name="Mori M."/>
            <person name="Tomita M."/>
            <person name="Arakawa K."/>
        </authorList>
    </citation>
    <scope>NUCLEOTIDE SEQUENCE [LARGE SCALE GENOMIC DNA]</scope>
</reference>
<evidence type="ECO:0000313" key="2">
    <source>
        <dbReference type="Proteomes" id="UP000499080"/>
    </source>
</evidence>
<dbReference type="EMBL" id="BGPR01010349">
    <property type="protein sequence ID" value="GBN45698.1"/>
    <property type="molecule type" value="Genomic_DNA"/>
</dbReference>
<comment type="caution">
    <text evidence="1">The sequence shown here is derived from an EMBL/GenBank/DDBJ whole genome shotgun (WGS) entry which is preliminary data.</text>
</comment>
<dbReference type="Proteomes" id="UP000499080">
    <property type="component" value="Unassembled WGS sequence"/>
</dbReference>
<name>A0A4Y2P1H8_ARAVE</name>
<evidence type="ECO:0000313" key="1">
    <source>
        <dbReference type="EMBL" id="GBN45698.1"/>
    </source>
</evidence>
<keyword evidence="2" id="KW-1185">Reference proteome</keyword>
<gene>
    <name evidence="1" type="ORF">AVEN_68318_1</name>
</gene>
<sequence length="97" mass="10896">MLIELAAVFTSLSEKELVPDKCFGYRNSHLVPNMGCMGVAPDFPRDFFLSFARSMGPDIVVQEDETITLAWAGFQMLTYSLPIRNDSRSHLQVTPLI</sequence>
<accession>A0A4Y2P1H8</accession>
<organism evidence="1 2">
    <name type="scientific">Araneus ventricosus</name>
    <name type="common">Orbweaver spider</name>
    <name type="synonym">Epeira ventricosa</name>
    <dbReference type="NCBI Taxonomy" id="182803"/>
    <lineage>
        <taxon>Eukaryota</taxon>
        <taxon>Metazoa</taxon>
        <taxon>Ecdysozoa</taxon>
        <taxon>Arthropoda</taxon>
        <taxon>Chelicerata</taxon>
        <taxon>Arachnida</taxon>
        <taxon>Araneae</taxon>
        <taxon>Araneomorphae</taxon>
        <taxon>Entelegynae</taxon>
        <taxon>Araneoidea</taxon>
        <taxon>Araneidae</taxon>
        <taxon>Araneus</taxon>
    </lineage>
</organism>